<feature type="transmembrane region" description="Helical" evidence="1">
    <location>
        <begin position="62"/>
        <end position="82"/>
    </location>
</feature>
<keyword evidence="1" id="KW-0812">Transmembrane</keyword>
<organism evidence="2 3">
    <name type="scientific">Cardiobacterium hominis</name>
    <dbReference type="NCBI Taxonomy" id="2718"/>
    <lineage>
        <taxon>Bacteria</taxon>
        <taxon>Pseudomonadati</taxon>
        <taxon>Pseudomonadota</taxon>
        <taxon>Gammaproteobacteria</taxon>
        <taxon>Cardiobacteriales</taxon>
        <taxon>Cardiobacteriaceae</taxon>
        <taxon>Cardiobacterium</taxon>
    </lineage>
</organism>
<gene>
    <name evidence="2" type="ORF">CHUV0807_0016</name>
</gene>
<keyword evidence="1" id="KW-1133">Transmembrane helix</keyword>
<protein>
    <submittedName>
        <fullName evidence="2">Uncharacterized protein</fullName>
    </submittedName>
</protein>
<reference evidence="3" key="1">
    <citation type="submission" date="2016-04" db="EMBL/GenBank/DDBJ databases">
        <authorList>
            <person name="Tagini F."/>
        </authorList>
    </citation>
    <scope>NUCLEOTIDE SEQUENCE [LARGE SCALE GENOMIC DNA]</scope>
    <source>
        <strain evidence="3">CHUV0807</strain>
    </source>
</reference>
<keyword evidence="1" id="KW-0472">Membrane</keyword>
<accession>A0A1C3H1G5</accession>
<evidence type="ECO:0000313" key="3">
    <source>
        <dbReference type="Proteomes" id="UP000190837"/>
    </source>
</evidence>
<dbReference type="RefSeq" id="WP_079538619.1">
    <property type="nucleotide sequence ID" value="NZ_FKLO01000003.1"/>
</dbReference>
<evidence type="ECO:0000313" key="2">
    <source>
        <dbReference type="EMBL" id="SAM56904.1"/>
    </source>
</evidence>
<evidence type="ECO:0000256" key="1">
    <source>
        <dbReference type="SAM" id="Phobius"/>
    </source>
</evidence>
<feature type="transmembrane region" description="Helical" evidence="1">
    <location>
        <begin position="7"/>
        <end position="24"/>
    </location>
</feature>
<feature type="transmembrane region" description="Helical" evidence="1">
    <location>
        <begin position="30"/>
        <end position="50"/>
    </location>
</feature>
<dbReference type="AlphaFoldDB" id="A0A1C3H1G5"/>
<proteinExistence type="predicted"/>
<dbReference type="Proteomes" id="UP000190837">
    <property type="component" value="Unassembled WGS sequence"/>
</dbReference>
<name>A0A1C3H1G5_9GAMM</name>
<dbReference type="EMBL" id="FKLO01000003">
    <property type="protein sequence ID" value="SAM56904.1"/>
    <property type="molecule type" value="Genomic_DNA"/>
</dbReference>
<sequence>MTAKQHKTLAFTWIIANIVLVPHIRPVEGIASLCTDIILGVSGLPLCWWVWRDRRETLTYHFAWETALLTLILLLFLTVPALCDLIGGTQTVTPHWYSTDRSARLPGHYYLDLSLQPLATETVKLRISRATYDRLNQARGDRNERPPPIRVEYWPTSRTLKHLDTTP</sequence>